<dbReference type="CDD" id="cd00082">
    <property type="entry name" value="HisKA"/>
    <property type="match status" value="1"/>
</dbReference>
<dbReference type="GO" id="GO:0006355">
    <property type="term" value="P:regulation of DNA-templated transcription"/>
    <property type="evidence" value="ECO:0007669"/>
    <property type="project" value="InterPro"/>
</dbReference>
<feature type="domain" description="PAC" evidence="10">
    <location>
        <begin position="227"/>
        <end position="283"/>
    </location>
</feature>
<evidence type="ECO:0000256" key="5">
    <source>
        <dbReference type="ARBA" id="ARBA00022777"/>
    </source>
</evidence>
<keyword evidence="7" id="KW-0175">Coiled coil</keyword>
<dbReference type="InterPro" id="IPR013655">
    <property type="entry name" value="PAS_fold_3"/>
</dbReference>
<feature type="domain" description="PAC" evidence="10">
    <location>
        <begin position="524"/>
        <end position="579"/>
    </location>
</feature>
<dbReference type="InterPro" id="IPR000014">
    <property type="entry name" value="PAS"/>
</dbReference>
<feature type="domain" description="PAS" evidence="9">
    <location>
        <begin position="302"/>
        <end position="360"/>
    </location>
</feature>
<dbReference type="PANTHER" id="PTHR43304">
    <property type="entry name" value="PHYTOCHROME-LIKE PROTEIN CPH1"/>
    <property type="match status" value="1"/>
</dbReference>
<dbReference type="AlphaFoldDB" id="A0AAJ6NMK0"/>
<dbReference type="Pfam" id="PF08447">
    <property type="entry name" value="PAS_3"/>
    <property type="match status" value="1"/>
</dbReference>
<evidence type="ECO:0000256" key="4">
    <source>
        <dbReference type="ARBA" id="ARBA00022679"/>
    </source>
</evidence>
<gene>
    <name evidence="11" type="ORF">QI031_15425</name>
</gene>
<keyword evidence="12" id="KW-1185">Reference proteome</keyword>
<evidence type="ECO:0000256" key="6">
    <source>
        <dbReference type="ARBA" id="ARBA00023012"/>
    </source>
</evidence>
<dbReference type="InterPro" id="IPR003594">
    <property type="entry name" value="HATPase_dom"/>
</dbReference>
<dbReference type="KEGG" id="hbq:QI031_15425"/>
<feature type="domain" description="Histidine kinase" evidence="8">
    <location>
        <begin position="742"/>
        <end position="1015"/>
    </location>
</feature>
<dbReference type="PANTHER" id="PTHR43304:SF1">
    <property type="entry name" value="PAC DOMAIN-CONTAINING PROTEIN"/>
    <property type="match status" value="1"/>
</dbReference>
<dbReference type="InterPro" id="IPR036097">
    <property type="entry name" value="HisK_dim/P_sf"/>
</dbReference>
<dbReference type="InterPro" id="IPR001610">
    <property type="entry name" value="PAC"/>
</dbReference>
<dbReference type="SMART" id="SM00388">
    <property type="entry name" value="HisKA"/>
    <property type="match status" value="1"/>
</dbReference>
<dbReference type="SUPFAM" id="SSF55785">
    <property type="entry name" value="PYP-like sensor domain (PAS domain)"/>
    <property type="match status" value="5"/>
</dbReference>
<proteinExistence type="predicted"/>
<evidence type="ECO:0000256" key="2">
    <source>
        <dbReference type="ARBA" id="ARBA00012438"/>
    </source>
</evidence>
<dbReference type="InterPro" id="IPR003661">
    <property type="entry name" value="HisK_dim/P_dom"/>
</dbReference>
<evidence type="ECO:0000256" key="3">
    <source>
        <dbReference type="ARBA" id="ARBA00022553"/>
    </source>
</evidence>
<dbReference type="CDD" id="cd00130">
    <property type="entry name" value="PAS"/>
    <property type="match status" value="3"/>
</dbReference>
<dbReference type="InterPro" id="IPR036890">
    <property type="entry name" value="HATPase_C_sf"/>
</dbReference>
<dbReference type="SMART" id="SM00091">
    <property type="entry name" value="PAS"/>
    <property type="match status" value="5"/>
</dbReference>
<name>A0AAJ6NMK0_9CYAN</name>
<dbReference type="InterPro" id="IPR035965">
    <property type="entry name" value="PAS-like_dom_sf"/>
</dbReference>
<keyword evidence="5" id="KW-0418">Kinase</keyword>
<dbReference type="EMBL" id="CP124543">
    <property type="protein sequence ID" value="WGV23225.1"/>
    <property type="molecule type" value="Genomic_DNA"/>
</dbReference>
<dbReference type="RefSeq" id="WP_281480552.1">
    <property type="nucleotide sequence ID" value="NZ_CP124543.1"/>
</dbReference>
<feature type="coiled-coil region" evidence="7">
    <location>
        <begin position="402"/>
        <end position="436"/>
    </location>
</feature>
<evidence type="ECO:0000259" key="9">
    <source>
        <dbReference type="PROSITE" id="PS50112"/>
    </source>
</evidence>
<dbReference type="PRINTS" id="PR00344">
    <property type="entry name" value="BCTRLSENSOR"/>
</dbReference>
<dbReference type="Pfam" id="PF00989">
    <property type="entry name" value="PAS"/>
    <property type="match status" value="1"/>
</dbReference>
<dbReference type="PROSITE" id="PS50113">
    <property type="entry name" value="PAC"/>
    <property type="match status" value="4"/>
</dbReference>
<keyword evidence="6" id="KW-0902">Two-component regulatory system</keyword>
<feature type="coiled-coil region" evidence="7">
    <location>
        <begin position="696"/>
        <end position="733"/>
    </location>
</feature>
<dbReference type="InterPro" id="IPR052162">
    <property type="entry name" value="Sensor_kinase/Photoreceptor"/>
</dbReference>
<protein>
    <recommendedName>
        <fullName evidence="2">histidine kinase</fullName>
        <ecNumber evidence="2">2.7.13.3</ecNumber>
    </recommendedName>
</protein>
<dbReference type="EC" id="2.7.13.3" evidence="2"/>
<dbReference type="SMART" id="SM00086">
    <property type="entry name" value="PAC"/>
    <property type="match status" value="3"/>
</dbReference>
<evidence type="ECO:0000313" key="12">
    <source>
        <dbReference type="Proteomes" id="UP001223520"/>
    </source>
</evidence>
<feature type="domain" description="PAS" evidence="9">
    <location>
        <begin position="454"/>
        <end position="523"/>
    </location>
</feature>
<dbReference type="NCBIfam" id="TIGR00229">
    <property type="entry name" value="sensory_box"/>
    <property type="match status" value="5"/>
</dbReference>
<dbReference type="SMART" id="SM00387">
    <property type="entry name" value="HATPase_c"/>
    <property type="match status" value="1"/>
</dbReference>
<dbReference type="InterPro" id="IPR004358">
    <property type="entry name" value="Sig_transdc_His_kin-like_C"/>
</dbReference>
<dbReference type="InterPro" id="IPR013767">
    <property type="entry name" value="PAS_fold"/>
</dbReference>
<dbReference type="Gene3D" id="1.10.287.130">
    <property type="match status" value="1"/>
</dbReference>
<keyword evidence="3" id="KW-0597">Phosphoprotein</keyword>
<evidence type="ECO:0000259" key="8">
    <source>
        <dbReference type="PROSITE" id="PS50109"/>
    </source>
</evidence>
<dbReference type="Gene3D" id="3.30.450.20">
    <property type="entry name" value="PAS domain"/>
    <property type="match status" value="5"/>
</dbReference>
<dbReference type="SUPFAM" id="SSF47384">
    <property type="entry name" value="Homodimeric domain of signal transducing histidine kinase"/>
    <property type="match status" value="1"/>
</dbReference>
<organism evidence="11 12">
    <name type="scientific">Halotia branconii CENA392</name>
    <dbReference type="NCBI Taxonomy" id="1539056"/>
    <lineage>
        <taxon>Bacteria</taxon>
        <taxon>Bacillati</taxon>
        <taxon>Cyanobacteriota</taxon>
        <taxon>Cyanophyceae</taxon>
        <taxon>Nostocales</taxon>
        <taxon>Nodulariaceae</taxon>
        <taxon>Halotia</taxon>
    </lineage>
</organism>
<dbReference type="SUPFAM" id="SSF46579">
    <property type="entry name" value="Prefoldin"/>
    <property type="match status" value="1"/>
</dbReference>
<evidence type="ECO:0000313" key="11">
    <source>
        <dbReference type="EMBL" id="WGV23225.1"/>
    </source>
</evidence>
<dbReference type="Proteomes" id="UP001223520">
    <property type="component" value="Chromosome"/>
</dbReference>
<feature type="domain" description="PAC" evidence="10">
    <location>
        <begin position="657"/>
        <end position="708"/>
    </location>
</feature>
<dbReference type="InterPro" id="IPR013656">
    <property type="entry name" value="PAS_4"/>
</dbReference>
<dbReference type="GO" id="GO:0000155">
    <property type="term" value="F:phosphorelay sensor kinase activity"/>
    <property type="evidence" value="ECO:0007669"/>
    <property type="project" value="InterPro"/>
</dbReference>
<sequence>MQKDNKINESGDQLQKLASSCSLDNSQEDFSATFLLQIINGTEDPIFVKDRQHRLMLLNDAFCNFLGFKREELIGKSDYDFFPKAEADVFWEKDELVFTTGMTNENEESLTDAQGVTHFISTKKSLFQDSAGNQFLVGNIRDITQNIIQSKQIEVELRHSKQLLQLVIDNIPQLIFWKDLDSVYLGCNRKFAQVTGVDSPENIVGLRDYDLPGKKDKADWYRECDRRVMESGIPELEIIRNQQESWMNTNKIPLCNAQGDVVGILGTYEDITKRKITEEALRHSEAKLQKLSANVPGMLYQFMLHPDGSISFPYINSGSYELYGLTPEQIQANPNLIISIVHPDERQNFEQAIAASAQTLQPWQWEGRIVFPNGQIKWLQAASRPELQADGAIIWDGLIMDVTRLKQAEEALQQSYAELEKQVEARTKELAHSTEALQAEIIERLHAAADLRASQQRLALLIQQTPIGVIEWDTKFEIQEWNPAAERIFGYSKSEVLGRYLDFLVPEVAREHVKQVTVALLQQQGGTWSVNENLTKDNRTIICEWYNSPLIADNGKLISIASMVLDITELKRAETQLKEKEQFLRSVYDGSEHAIFVVDVLKDGDFCFTGWNPATERATGINRIDVIGATPESVHGAVEGAEIRKRYLSCLEADKPINYEECLTFHNQESWWLTTINPLKDSESKTYRLVGTTFNITERKQAETQLKQQKEDLERAIKELQQTQMQLVQSEKMSGLGQLVAGVAHEINNPVNFIYGNLAHADDYTQDLLEMVQLYQQYYPEPILPIQELAQDIDLEFLIEDLPQMLNSMKVGAQRIRDIVVSLRTFSRMDEAEMKEVNIHEGIDSTLMILEHRIKSTPNRCSIQIVKEYSDLPLVECYAGQLNQVFMNILANAIDALEESLLQKKLPSVDSPNNSLKSHENEQLTTNNPQIHIRTQLLTPNQVQICIADNGTGIPEAVKERLFEPFFTTKPIGKGTGMGLSISYQIICQKHGGSLKCISQLGSGTEFIINIPLRQE</sequence>
<dbReference type="Pfam" id="PF02518">
    <property type="entry name" value="HATPase_c"/>
    <property type="match status" value="1"/>
</dbReference>
<evidence type="ECO:0000256" key="7">
    <source>
        <dbReference type="SAM" id="Coils"/>
    </source>
</evidence>
<dbReference type="Pfam" id="PF08448">
    <property type="entry name" value="PAS_4"/>
    <property type="match status" value="3"/>
</dbReference>
<dbReference type="InterPro" id="IPR000700">
    <property type="entry name" value="PAS-assoc_C"/>
</dbReference>
<keyword evidence="4" id="KW-0808">Transferase</keyword>
<feature type="domain" description="PAS" evidence="9">
    <location>
        <begin position="580"/>
        <end position="628"/>
    </location>
</feature>
<comment type="catalytic activity">
    <reaction evidence="1">
        <text>ATP + protein L-histidine = ADP + protein N-phospho-L-histidine.</text>
        <dbReference type="EC" id="2.7.13.3"/>
    </reaction>
</comment>
<evidence type="ECO:0000256" key="1">
    <source>
        <dbReference type="ARBA" id="ARBA00000085"/>
    </source>
</evidence>
<evidence type="ECO:0000259" key="10">
    <source>
        <dbReference type="PROSITE" id="PS50113"/>
    </source>
</evidence>
<dbReference type="SUPFAM" id="SSF55874">
    <property type="entry name" value="ATPase domain of HSP90 chaperone/DNA topoisomerase II/histidine kinase"/>
    <property type="match status" value="1"/>
</dbReference>
<dbReference type="InterPro" id="IPR005467">
    <property type="entry name" value="His_kinase_dom"/>
</dbReference>
<dbReference type="PROSITE" id="PS50112">
    <property type="entry name" value="PAS"/>
    <property type="match status" value="4"/>
</dbReference>
<dbReference type="PROSITE" id="PS50109">
    <property type="entry name" value="HIS_KIN"/>
    <property type="match status" value="1"/>
</dbReference>
<reference evidence="11 12" key="1">
    <citation type="journal article" date="2023" name="Limnol Oceanogr Lett">
        <title>Environmental adaptations by the intertidal Antarctic cyanobacterium Halotia branconii CENA392 as revealed using long-read genome sequencing.</title>
        <authorList>
            <person name="Dextro R.B."/>
            <person name="Delbaje E."/>
            <person name="Freitas P.N.N."/>
            <person name="Geraldes V."/>
            <person name="Pinto E."/>
            <person name="Long P.F."/>
            <person name="Fiore M.F."/>
        </authorList>
    </citation>
    <scope>NUCLEOTIDE SEQUENCE [LARGE SCALE GENOMIC DNA]</scope>
    <source>
        <strain evidence="11 12">CENA392</strain>
    </source>
</reference>
<feature type="domain" description="PAC" evidence="10">
    <location>
        <begin position="363"/>
        <end position="414"/>
    </location>
</feature>
<accession>A0AAJ6NMK0</accession>
<feature type="domain" description="PAS" evidence="9">
    <location>
        <begin position="31"/>
        <end position="82"/>
    </location>
</feature>
<dbReference type="Gene3D" id="3.30.565.10">
    <property type="entry name" value="Histidine kinase-like ATPase, C-terminal domain"/>
    <property type="match status" value="1"/>
</dbReference>